<evidence type="ECO:0000259" key="4">
    <source>
        <dbReference type="PROSITE" id="PS51084"/>
    </source>
</evidence>
<dbReference type="OrthoDB" id="672793at2759"/>
<dbReference type="SUPFAM" id="SSF54197">
    <property type="entry name" value="HIT-like"/>
    <property type="match status" value="1"/>
</dbReference>
<dbReference type="InterPro" id="IPR019808">
    <property type="entry name" value="Histidine_triad_CS"/>
</dbReference>
<keyword evidence="6" id="KW-1185">Reference proteome</keyword>
<accession>R4XAL0</accession>
<dbReference type="PANTHER" id="PTHR46648">
    <property type="entry name" value="HIT FAMILY PROTEIN 1"/>
    <property type="match status" value="1"/>
</dbReference>
<protein>
    <submittedName>
        <fullName evidence="5">Hit family protein 1</fullName>
    </submittedName>
</protein>
<comment type="caution">
    <text evidence="5">The sequence shown here is derived from an EMBL/GenBank/DDBJ whole genome shotgun (WGS) entry which is preliminary data.</text>
</comment>
<dbReference type="eggNOG" id="KOG3275">
    <property type="taxonomic scope" value="Eukaryota"/>
</dbReference>
<dbReference type="InterPro" id="IPR001310">
    <property type="entry name" value="Histidine_triad_HIT"/>
</dbReference>
<dbReference type="Gene3D" id="3.30.428.10">
    <property type="entry name" value="HIT-like"/>
    <property type="match status" value="1"/>
</dbReference>
<dbReference type="PANTHER" id="PTHR46648:SF1">
    <property type="entry name" value="ADENOSINE 5'-MONOPHOSPHORAMIDASE HNT1"/>
    <property type="match status" value="1"/>
</dbReference>
<dbReference type="InterPro" id="IPR036265">
    <property type="entry name" value="HIT-like_sf"/>
</dbReference>
<evidence type="ECO:0000313" key="6">
    <source>
        <dbReference type="Proteomes" id="UP000013776"/>
    </source>
</evidence>
<dbReference type="STRING" id="1097556.R4XAL0"/>
<evidence type="ECO:0000256" key="2">
    <source>
        <dbReference type="PIRSR" id="PIRSR601310-3"/>
    </source>
</evidence>
<dbReference type="CDD" id="cd01277">
    <property type="entry name" value="HINT_subgroup"/>
    <property type="match status" value="1"/>
</dbReference>
<dbReference type="InterPro" id="IPR039384">
    <property type="entry name" value="HINT"/>
</dbReference>
<dbReference type="Proteomes" id="UP000013776">
    <property type="component" value="Unassembled WGS sequence"/>
</dbReference>
<feature type="domain" description="HIT" evidence="4">
    <location>
        <begin position="6"/>
        <end position="110"/>
    </location>
</feature>
<dbReference type="PROSITE" id="PS00892">
    <property type="entry name" value="HIT_1"/>
    <property type="match status" value="1"/>
</dbReference>
<name>R4XAL0_TAPDE</name>
<dbReference type="PROSITE" id="PS51084">
    <property type="entry name" value="HIT_2"/>
    <property type="match status" value="1"/>
</dbReference>
<reference evidence="5 6" key="1">
    <citation type="journal article" date="2013" name="MBio">
        <title>Genome sequencing of the plant pathogen Taphrina deformans, the causal agent of peach leaf curl.</title>
        <authorList>
            <person name="Cisse O.H."/>
            <person name="Almeida J.M.G.C.F."/>
            <person name="Fonseca A."/>
            <person name="Kumar A.A."/>
            <person name="Salojaervi J."/>
            <person name="Overmyer K."/>
            <person name="Hauser P.M."/>
            <person name="Pagni M."/>
        </authorList>
    </citation>
    <scope>NUCLEOTIDE SEQUENCE [LARGE SCALE GENOMIC DNA]</scope>
    <source>
        <strain evidence="6">PYCC 5710 / ATCC 11124 / CBS 356.35 / IMI 108563 / JCM 9778 / NBRC 8474</strain>
    </source>
</reference>
<dbReference type="EMBL" id="CAHR02000090">
    <property type="protein sequence ID" value="CCG82569.1"/>
    <property type="molecule type" value="Genomic_DNA"/>
</dbReference>
<dbReference type="AlphaFoldDB" id="R4XAL0"/>
<dbReference type="PRINTS" id="PR00332">
    <property type="entry name" value="HISTRIAD"/>
</dbReference>
<proteinExistence type="predicted"/>
<evidence type="ECO:0000256" key="1">
    <source>
        <dbReference type="PIRSR" id="PIRSR601310-1"/>
    </source>
</evidence>
<evidence type="ECO:0000313" key="5">
    <source>
        <dbReference type="EMBL" id="CCG82569.1"/>
    </source>
</evidence>
<evidence type="ECO:0000256" key="3">
    <source>
        <dbReference type="PROSITE-ProRule" id="PRU00464"/>
    </source>
</evidence>
<feature type="short sequence motif" description="Histidine triad motif" evidence="2 3">
    <location>
        <begin position="94"/>
        <end position="98"/>
    </location>
</feature>
<dbReference type="GO" id="GO:0003824">
    <property type="term" value="F:catalytic activity"/>
    <property type="evidence" value="ECO:0007669"/>
    <property type="project" value="InterPro"/>
</dbReference>
<dbReference type="InterPro" id="IPR011146">
    <property type="entry name" value="HIT-like"/>
</dbReference>
<dbReference type="GO" id="GO:0009117">
    <property type="term" value="P:nucleotide metabolic process"/>
    <property type="evidence" value="ECO:0007669"/>
    <property type="project" value="TreeGrafter"/>
</dbReference>
<feature type="active site" description="Tele-AMP-histidine intermediate" evidence="1">
    <location>
        <position position="96"/>
    </location>
</feature>
<sequence>MSAACIFCKIIKGDIPSFKLIETAKTFAFLDIGPLSKGHALVIPKEHAMKLHELSDESLADLLPVAKKIAKAVGAENYNILQNNGREAHQVVDHVHFHFIPKKSMKDESEGLVIGWPTREADKAELKAYCDELKSKM</sequence>
<dbReference type="Pfam" id="PF01230">
    <property type="entry name" value="HIT"/>
    <property type="match status" value="1"/>
</dbReference>
<dbReference type="VEuPathDB" id="FungiDB:TAPDE_002595"/>
<organism evidence="5 6">
    <name type="scientific">Taphrina deformans (strain PYCC 5710 / ATCC 11124 / CBS 356.35 / IMI 108563 / JCM 9778 / NBRC 8474)</name>
    <name type="common">Peach leaf curl fungus</name>
    <name type="synonym">Lalaria deformans</name>
    <dbReference type="NCBI Taxonomy" id="1097556"/>
    <lineage>
        <taxon>Eukaryota</taxon>
        <taxon>Fungi</taxon>
        <taxon>Dikarya</taxon>
        <taxon>Ascomycota</taxon>
        <taxon>Taphrinomycotina</taxon>
        <taxon>Taphrinomycetes</taxon>
        <taxon>Taphrinales</taxon>
        <taxon>Taphrinaceae</taxon>
        <taxon>Taphrina</taxon>
    </lineage>
</organism>
<gene>
    <name evidence="5" type="ORF">TAPDE_002595</name>
</gene>